<feature type="domain" description="N-terminal Ras-GEF" evidence="8">
    <location>
        <begin position="849"/>
        <end position="979"/>
    </location>
</feature>
<organism evidence="9 10">
    <name type="scientific">Wolfiporia cocos (strain MD-104)</name>
    <name type="common">Brown rot fungus</name>
    <dbReference type="NCBI Taxonomy" id="742152"/>
    <lineage>
        <taxon>Eukaryota</taxon>
        <taxon>Fungi</taxon>
        <taxon>Dikarya</taxon>
        <taxon>Basidiomycota</taxon>
        <taxon>Agaricomycotina</taxon>
        <taxon>Agaricomycetes</taxon>
        <taxon>Polyporales</taxon>
        <taxon>Phaeolaceae</taxon>
        <taxon>Wolfiporia</taxon>
    </lineage>
</organism>
<dbReference type="PANTHER" id="PTHR23113:SF354">
    <property type="entry name" value="BUD SITE SELECTION PROTEIN 5"/>
    <property type="match status" value="1"/>
</dbReference>
<evidence type="ECO:0000256" key="3">
    <source>
        <dbReference type="PROSITE-ProRule" id="PRU00168"/>
    </source>
</evidence>
<evidence type="ECO:0000313" key="9">
    <source>
        <dbReference type="EMBL" id="PCH40255.1"/>
    </source>
</evidence>
<accession>A0A2H3JFD2</accession>
<dbReference type="STRING" id="742152.A0A2H3JFD2"/>
<dbReference type="InterPro" id="IPR036964">
    <property type="entry name" value="RASGEF_cat_dom_sf"/>
</dbReference>
<dbReference type="GO" id="GO:0005886">
    <property type="term" value="C:plasma membrane"/>
    <property type="evidence" value="ECO:0007669"/>
    <property type="project" value="TreeGrafter"/>
</dbReference>
<dbReference type="SMART" id="SM00147">
    <property type="entry name" value="RasGEF"/>
    <property type="match status" value="1"/>
</dbReference>
<dbReference type="GO" id="GO:0005085">
    <property type="term" value="F:guanyl-nucleotide exchange factor activity"/>
    <property type="evidence" value="ECO:0007669"/>
    <property type="project" value="UniProtKB-KW"/>
</dbReference>
<dbReference type="Gene3D" id="1.20.870.10">
    <property type="entry name" value="Son of sevenless (SoS) protein Chain: S domain 1"/>
    <property type="match status" value="1"/>
</dbReference>
<feature type="region of interest" description="Disordered" evidence="5">
    <location>
        <begin position="1"/>
        <end position="89"/>
    </location>
</feature>
<gene>
    <name evidence="9" type="ORF">WOLCODRAFT_131313</name>
</gene>
<dbReference type="InterPro" id="IPR036028">
    <property type="entry name" value="SH3-like_dom_sf"/>
</dbReference>
<feature type="domain" description="SH3" evidence="6">
    <location>
        <begin position="87"/>
        <end position="148"/>
    </location>
</feature>
<dbReference type="Pfam" id="PF00618">
    <property type="entry name" value="RasGEF_N"/>
    <property type="match status" value="1"/>
</dbReference>
<dbReference type="PROSITE" id="PS50009">
    <property type="entry name" value="RASGEF_CAT"/>
    <property type="match status" value="1"/>
</dbReference>
<evidence type="ECO:0000256" key="2">
    <source>
        <dbReference type="ARBA" id="ARBA00022658"/>
    </source>
</evidence>
<dbReference type="OrthoDB" id="28357at2759"/>
<feature type="compositionally biased region" description="Low complexity" evidence="5">
    <location>
        <begin position="742"/>
        <end position="752"/>
    </location>
</feature>
<name>A0A2H3JFD2_WOLCO</name>
<dbReference type="SUPFAM" id="SSF48366">
    <property type="entry name" value="Ras GEF"/>
    <property type="match status" value="1"/>
</dbReference>
<evidence type="ECO:0000313" key="10">
    <source>
        <dbReference type="Proteomes" id="UP000218811"/>
    </source>
</evidence>
<dbReference type="PROSITE" id="PS50002">
    <property type="entry name" value="SH3"/>
    <property type="match status" value="1"/>
</dbReference>
<keyword evidence="2 3" id="KW-0344">Guanine-nucleotide releasing factor</keyword>
<dbReference type="CDD" id="cd06224">
    <property type="entry name" value="REM"/>
    <property type="match status" value="1"/>
</dbReference>
<dbReference type="SMART" id="SM00229">
    <property type="entry name" value="RasGEFN"/>
    <property type="match status" value="1"/>
</dbReference>
<feature type="compositionally biased region" description="Low complexity" evidence="5">
    <location>
        <begin position="474"/>
        <end position="491"/>
    </location>
</feature>
<dbReference type="CDD" id="cd00155">
    <property type="entry name" value="RasGEF"/>
    <property type="match status" value="1"/>
</dbReference>
<keyword evidence="10" id="KW-1185">Reference proteome</keyword>
<dbReference type="PANTHER" id="PTHR23113">
    <property type="entry name" value="GUANINE NUCLEOTIDE EXCHANGE FACTOR"/>
    <property type="match status" value="1"/>
</dbReference>
<dbReference type="Proteomes" id="UP000218811">
    <property type="component" value="Unassembled WGS sequence"/>
</dbReference>
<feature type="compositionally biased region" description="Basic and acidic residues" evidence="5">
    <location>
        <begin position="200"/>
        <end position="213"/>
    </location>
</feature>
<evidence type="ECO:0000259" key="6">
    <source>
        <dbReference type="PROSITE" id="PS50002"/>
    </source>
</evidence>
<proteinExistence type="predicted"/>
<dbReference type="InterPro" id="IPR023578">
    <property type="entry name" value="Ras_GEF_dom_sf"/>
</dbReference>
<evidence type="ECO:0000259" key="7">
    <source>
        <dbReference type="PROSITE" id="PS50009"/>
    </source>
</evidence>
<dbReference type="GO" id="GO:0007265">
    <property type="term" value="P:Ras protein signal transduction"/>
    <property type="evidence" value="ECO:0007669"/>
    <property type="project" value="TreeGrafter"/>
</dbReference>
<dbReference type="EMBL" id="KB468053">
    <property type="protein sequence ID" value="PCH40255.1"/>
    <property type="molecule type" value="Genomic_DNA"/>
</dbReference>
<evidence type="ECO:0000256" key="1">
    <source>
        <dbReference type="ARBA" id="ARBA00022443"/>
    </source>
</evidence>
<feature type="region of interest" description="Disordered" evidence="5">
    <location>
        <begin position="468"/>
        <end position="504"/>
    </location>
</feature>
<dbReference type="Gene3D" id="1.10.840.10">
    <property type="entry name" value="Ras guanine-nucleotide exchange factors catalytic domain"/>
    <property type="match status" value="1"/>
</dbReference>
<feature type="compositionally biased region" description="Polar residues" evidence="5">
    <location>
        <begin position="1267"/>
        <end position="1286"/>
    </location>
</feature>
<dbReference type="Pfam" id="PF07653">
    <property type="entry name" value="SH3_2"/>
    <property type="match status" value="1"/>
</dbReference>
<evidence type="ECO:0000256" key="4">
    <source>
        <dbReference type="PROSITE-ProRule" id="PRU00192"/>
    </source>
</evidence>
<feature type="compositionally biased region" description="Polar residues" evidence="5">
    <location>
        <begin position="74"/>
        <end position="89"/>
    </location>
</feature>
<protein>
    <submittedName>
        <fullName evidence="9">Ras GEF</fullName>
    </submittedName>
</protein>
<dbReference type="Pfam" id="PF00617">
    <property type="entry name" value="RasGEF"/>
    <property type="match status" value="1"/>
</dbReference>
<sequence>MPIPQLRIDTSQSAIAGPSSRRIPTASSSLTTRTFRSRTTSSTSVSSSRSSITSRFAAAPSAPPDTETYRPWTSPDSASPSDENGPSTQDFVLALHDFTPQVQNVTCLAFRAGQMIRVFNRDPSGWWDGEVDGQRGWFPSNYVTSDIGLLTEEELPKETRSRFGHTHTASNASGMSAASWATAVSDSAQQKRARAQSFPRTDHRPMEPDERGTGADPYCPPLMVPLLQGLSLLQNAAKLNRIAHFQPSTAYIISCVRTVLTDVGCIQRDAPILKRHALLARERKRILSDLATLVSQSKRASDGNLTDELRDLEIANMVRVGGQLFAHVRGFLALVAQVEGPIPDQGGRQAGSKHGSAPDGPWLSSDGTAVHSDGSSASGGFGQSWKSPEKSKSGVESRIAARRKDAPAATGMPLRAKSMGDLKIQKQTTVQPDVPKLPLERYPRSVYCKTSSHDSFARVRRPTDGVFTQHRAQQHSQSSHSSSSSFSSASSVGTPATPVFPSGPSTTAEVMQALVHTHDHYLSTIAAFIGHAHSHSRTSHASSTEHMYDLTREVVDMVCKLLTIVDAVLKHPDLSPQQAAALRHAKHGLYGVTSKLGEAVRRLTVPLAPGVSEEEEKGTLLRCATDALKAGSDCVGAVKKCMQRSSGDRPFIIQLPPLEELATHSPRKFRQHALPPLLIPDQPADGCDVQQVREAGQGGNADGDATAKQPQFPAIDGAAESREASVELSKQKPLPNPWQTGPEPANEPASAAPCPPALATDKPLPPLRITTEDLPPEPQSPVSLAHTDDDGTTWEESQRRLLSPTSASEAKMLHGELPGLPDEPDEQRSAPIAWALSHDHAPGDVAYNSEGQLVGATLNALVEKMTPHDAMVYQFHSVFFLTFRLFATPEKVLKALVDRYNLVPPKGLSLDQEAIWQNQKGIPVRLRIANLVKMWLETYWHPATDNCLIEALRDFNKIGLAPMFHVPSQRIVELLDYWESVGETAASIRPNPPSAPLADAPRPVISKTLLSALRNKNFGSIAITDFDVLELARQLTTMECTLYCAIRAEEVLETGQEGGIYPVNVKAVTSLSTAITGFVAESILNELDTKKRTALVKFFIKLSDRCLSLNNFSTPRSILAALDSSTIGRLHQTWTGLPQKNRSQLEALRKIADHARNYQEYRSRLRNTAPPAVPFLGLYLTDVTFCREGNPSFRPSPSSPEKKLLNFNKYQKLARIIQDMQRFQLPYNLKPISEVHEYLNDAFEKSRHRGDLHDLYRRSLLVEPKQTADTPPSSDARQLFNWTSRSTSHHPPAASAT</sequence>
<dbReference type="InterPro" id="IPR001895">
    <property type="entry name" value="RASGEF_cat_dom"/>
</dbReference>
<feature type="domain" description="Ras-GEF" evidence="7">
    <location>
        <begin position="1027"/>
        <end position="1265"/>
    </location>
</feature>
<keyword evidence="1 4" id="KW-0728">SH3 domain</keyword>
<dbReference type="CDD" id="cd11883">
    <property type="entry name" value="SH3_Sdc25"/>
    <property type="match status" value="1"/>
</dbReference>
<feature type="region of interest" description="Disordered" evidence="5">
    <location>
        <begin position="343"/>
        <end position="418"/>
    </location>
</feature>
<feature type="region of interest" description="Disordered" evidence="5">
    <location>
        <begin position="190"/>
        <end position="217"/>
    </location>
</feature>
<dbReference type="InterPro" id="IPR008937">
    <property type="entry name" value="Ras-like_GEF"/>
</dbReference>
<evidence type="ECO:0000256" key="5">
    <source>
        <dbReference type="SAM" id="MobiDB-lite"/>
    </source>
</evidence>
<feature type="compositionally biased region" description="Low complexity" evidence="5">
    <location>
        <begin position="25"/>
        <end position="55"/>
    </location>
</feature>
<reference evidence="9 10" key="1">
    <citation type="journal article" date="2012" name="Science">
        <title>The Paleozoic origin of enzymatic lignin decomposition reconstructed from 31 fungal genomes.</title>
        <authorList>
            <person name="Floudas D."/>
            <person name="Binder M."/>
            <person name="Riley R."/>
            <person name="Barry K."/>
            <person name="Blanchette R.A."/>
            <person name="Henrissat B."/>
            <person name="Martinez A.T."/>
            <person name="Otillar R."/>
            <person name="Spatafora J.W."/>
            <person name="Yadav J.S."/>
            <person name="Aerts A."/>
            <person name="Benoit I."/>
            <person name="Boyd A."/>
            <person name="Carlson A."/>
            <person name="Copeland A."/>
            <person name="Coutinho P.M."/>
            <person name="de Vries R.P."/>
            <person name="Ferreira P."/>
            <person name="Findley K."/>
            <person name="Foster B."/>
            <person name="Gaskell J."/>
            <person name="Glotzer D."/>
            <person name="Gorecki P."/>
            <person name="Heitman J."/>
            <person name="Hesse C."/>
            <person name="Hori C."/>
            <person name="Igarashi K."/>
            <person name="Jurgens J.A."/>
            <person name="Kallen N."/>
            <person name="Kersten P."/>
            <person name="Kohler A."/>
            <person name="Kuees U."/>
            <person name="Kumar T.K.A."/>
            <person name="Kuo A."/>
            <person name="LaButti K."/>
            <person name="Larrondo L.F."/>
            <person name="Lindquist E."/>
            <person name="Ling A."/>
            <person name="Lombard V."/>
            <person name="Lucas S."/>
            <person name="Lundell T."/>
            <person name="Martin R."/>
            <person name="McLaughlin D.J."/>
            <person name="Morgenstern I."/>
            <person name="Morin E."/>
            <person name="Murat C."/>
            <person name="Nagy L.G."/>
            <person name="Nolan M."/>
            <person name="Ohm R.A."/>
            <person name="Patyshakuliyeva A."/>
            <person name="Rokas A."/>
            <person name="Ruiz-Duenas F.J."/>
            <person name="Sabat G."/>
            <person name="Salamov A."/>
            <person name="Samejima M."/>
            <person name="Schmutz J."/>
            <person name="Slot J.C."/>
            <person name="St John F."/>
            <person name="Stenlid J."/>
            <person name="Sun H."/>
            <person name="Sun S."/>
            <person name="Syed K."/>
            <person name="Tsang A."/>
            <person name="Wiebenga A."/>
            <person name="Young D."/>
            <person name="Pisabarro A."/>
            <person name="Eastwood D.C."/>
            <person name="Martin F."/>
            <person name="Cullen D."/>
            <person name="Grigoriev I.V."/>
            <person name="Hibbett D.S."/>
        </authorList>
    </citation>
    <scope>NUCLEOTIDE SEQUENCE [LARGE SCALE GENOMIC DNA]</scope>
    <source>
        <strain evidence="9 10">MD-104</strain>
    </source>
</reference>
<dbReference type="PROSITE" id="PS00720">
    <property type="entry name" value="RASGEF"/>
    <property type="match status" value="1"/>
</dbReference>
<evidence type="ECO:0000259" key="8">
    <source>
        <dbReference type="PROSITE" id="PS50212"/>
    </source>
</evidence>
<dbReference type="SUPFAM" id="SSF50044">
    <property type="entry name" value="SH3-domain"/>
    <property type="match status" value="1"/>
</dbReference>
<dbReference type="InterPro" id="IPR000651">
    <property type="entry name" value="Ras-like_Gua-exchang_fac_N"/>
</dbReference>
<dbReference type="SMART" id="SM00326">
    <property type="entry name" value="SH3"/>
    <property type="match status" value="1"/>
</dbReference>
<dbReference type="InterPro" id="IPR019804">
    <property type="entry name" value="Ras_G-nucl-exch_fac_CS"/>
</dbReference>
<dbReference type="OMA" id="EEVWERD"/>
<dbReference type="InterPro" id="IPR001452">
    <property type="entry name" value="SH3_domain"/>
</dbReference>
<dbReference type="Gene3D" id="2.30.30.40">
    <property type="entry name" value="SH3 Domains"/>
    <property type="match status" value="1"/>
</dbReference>
<feature type="region of interest" description="Disordered" evidence="5">
    <location>
        <begin position="1263"/>
        <end position="1297"/>
    </location>
</feature>
<feature type="region of interest" description="Disordered" evidence="5">
    <location>
        <begin position="718"/>
        <end position="807"/>
    </location>
</feature>
<dbReference type="PROSITE" id="PS50212">
    <property type="entry name" value="RASGEF_NTER"/>
    <property type="match status" value="1"/>
</dbReference>